<proteinExistence type="inferred from homology"/>
<keyword evidence="9" id="KW-1185">Reference proteome</keyword>
<feature type="transmembrane region" description="Helical" evidence="7">
    <location>
        <begin position="45"/>
        <end position="66"/>
    </location>
</feature>
<comment type="caution">
    <text evidence="8">The sequence shown here is derived from an EMBL/GenBank/DDBJ whole genome shotgun (WGS) entry which is preliminary data.</text>
</comment>
<comment type="similarity">
    <text evidence="2 6">Belongs to the sodium:solute symporter (SSF) (TC 2.A.21) family.</text>
</comment>
<evidence type="ECO:0000256" key="3">
    <source>
        <dbReference type="ARBA" id="ARBA00022692"/>
    </source>
</evidence>
<feature type="transmembrane region" description="Helical" evidence="7">
    <location>
        <begin position="186"/>
        <end position="204"/>
    </location>
</feature>
<feature type="transmembrane region" description="Helical" evidence="7">
    <location>
        <begin position="127"/>
        <end position="147"/>
    </location>
</feature>
<dbReference type="CDD" id="cd11477">
    <property type="entry name" value="SLC5sbd_u1"/>
    <property type="match status" value="1"/>
</dbReference>
<dbReference type="InterPro" id="IPR038377">
    <property type="entry name" value="Na/Glc_symporter_sf"/>
</dbReference>
<dbReference type="EMBL" id="JAFKCW010000003">
    <property type="protein sequence ID" value="MBN7801955.1"/>
    <property type="molecule type" value="Genomic_DNA"/>
</dbReference>
<feature type="transmembrane region" description="Helical" evidence="7">
    <location>
        <begin position="416"/>
        <end position="437"/>
    </location>
</feature>
<dbReference type="Pfam" id="PF00474">
    <property type="entry name" value="SSF"/>
    <property type="match status" value="1"/>
</dbReference>
<protein>
    <submittedName>
        <fullName evidence="8">Na+:solute symporter</fullName>
    </submittedName>
</protein>
<evidence type="ECO:0000256" key="2">
    <source>
        <dbReference type="ARBA" id="ARBA00006434"/>
    </source>
</evidence>
<feature type="transmembrane region" description="Helical" evidence="7">
    <location>
        <begin position="390"/>
        <end position="410"/>
    </location>
</feature>
<evidence type="ECO:0000256" key="4">
    <source>
        <dbReference type="ARBA" id="ARBA00022989"/>
    </source>
</evidence>
<feature type="transmembrane region" description="Helical" evidence="7">
    <location>
        <begin position="78"/>
        <end position="95"/>
    </location>
</feature>
<feature type="transmembrane region" description="Helical" evidence="7">
    <location>
        <begin position="331"/>
        <end position="355"/>
    </location>
</feature>
<comment type="subcellular location">
    <subcellularLocation>
        <location evidence="1">Membrane</location>
        <topology evidence="1">Multi-pass membrane protein</topology>
    </subcellularLocation>
</comment>
<sequence length="591" mass="65059">MNVTALDWGIIAAFFIISLLIGLFTAKSAGSSAKEFFLSGRNMPWWLLGVSMVATTFSADTPNLVTDIVRKNGVAGNWAWWAFLLTGMLTVFVYAKLWRRSEATTDLEFYEMRYSGKGAAFLRAFRAIYLGVFFNVVIMATVSLAAIKIGGVMLGLSPVQTLLIASIVTVVYSSLGGLKGVLLTDFFQFFIAMIGSFGAAYYILDLPEIGSLNNLLAHEVVSTKLDFIPDFSDPNLYIPLFIMPIAIQWWATWYPGAEPGGGGYIAQRMLSAKDEKNAIGATLFFNIAHYALRPWPWILVALASLVIYPNISDLQAAFPHIPVDKLGDDLAYPAMLTFLPTGLIGIVLASLIAAVMSTLSTHLNWGSSYVVNDFYLRFVKPDASDKQLVAVGRISTVVLMVLSAVLALALSSALDAFNILLQIGAGTGLIFILRWFWWRINAYTEIWAMAISFVVAIFFEVINPKVNWILIPENQAYLKLIYSVSITTVGWMLVTFLTKPEKDEVLLSFYRKVKPAAFGWKKVLDRYPSEKQEQGTLPKEIGLMLTGTVMIYSALFSTGFFIYGNTLGGAIAAVIALVGGVVILTSWKKMS</sequence>
<keyword evidence="3 7" id="KW-0812">Transmembrane</keyword>
<dbReference type="PANTHER" id="PTHR11819:SF77">
    <property type="entry name" value="SODIUM_GLUCOSE COTRANSPORT PROTEIN"/>
    <property type="match status" value="1"/>
</dbReference>
<feature type="transmembrane region" description="Helical" evidence="7">
    <location>
        <begin position="6"/>
        <end position="24"/>
    </location>
</feature>
<evidence type="ECO:0000256" key="7">
    <source>
        <dbReference type="SAM" id="Phobius"/>
    </source>
</evidence>
<reference evidence="8 9" key="1">
    <citation type="submission" date="2021-03" db="EMBL/GenBank/DDBJ databases">
        <title>novel species isolated from a fishpond in China.</title>
        <authorList>
            <person name="Lu H."/>
            <person name="Cai Z."/>
        </authorList>
    </citation>
    <scope>NUCLEOTIDE SEQUENCE [LARGE SCALE GENOMIC DNA]</scope>
    <source>
        <strain evidence="8 9">JCM 31546</strain>
    </source>
</reference>
<feature type="transmembrane region" description="Helical" evidence="7">
    <location>
        <begin position="294"/>
        <end position="311"/>
    </location>
</feature>
<dbReference type="PANTHER" id="PTHR11819">
    <property type="entry name" value="SOLUTE CARRIER FAMILY 5"/>
    <property type="match status" value="1"/>
</dbReference>
<name>A0ABS3BRN1_9BACT</name>
<keyword evidence="4 7" id="KW-1133">Transmembrane helix</keyword>
<dbReference type="PROSITE" id="PS50283">
    <property type="entry name" value="NA_SOLUT_SYMP_3"/>
    <property type="match status" value="1"/>
</dbReference>
<evidence type="ECO:0000256" key="6">
    <source>
        <dbReference type="RuleBase" id="RU362091"/>
    </source>
</evidence>
<feature type="transmembrane region" description="Helical" evidence="7">
    <location>
        <begin position="153"/>
        <end position="174"/>
    </location>
</feature>
<keyword evidence="5 7" id="KW-0472">Membrane</keyword>
<feature type="transmembrane region" description="Helical" evidence="7">
    <location>
        <begin position="476"/>
        <end position="497"/>
    </location>
</feature>
<dbReference type="Proteomes" id="UP000664698">
    <property type="component" value="Unassembled WGS sequence"/>
</dbReference>
<evidence type="ECO:0000313" key="9">
    <source>
        <dbReference type="Proteomes" id="UP000664698"/>
    </source>
</evidence>
<feature type="transmembrane region" description="Helical" evidence="7">
    <location>
        <begin position="541"/>
        <end position="563"/>
    </location>
</feature>
<evidence type="ECO:0000256" key="1">
    <source>
        <dbReference type="ARBA" id="ARBA00004141"/>
    </source>
</evidence>
<accession>A0ABS3BRN1</accession>
<gene>
    <name evidence="8" type="ORF">J0A67_13865</name>
</gene>
<dbReference type="Gene3D" id="1.20.1730.10">
    <property type="entry name" value="Sodium/glucose cotransporter"/>
    <property type="match status" value="1"/>
</dbReference>
<organism evidence="8 9">
    <name type="scientific">Algoriphagus aestuariicola</name>
    <dbReference type="NCBI Taxonomy" id="1852016"/>
    <lineage>
        <taxon>Bacteria</taxon>
        <taxon>Pseudomonadati</taxon>
        <taxon>Bacteroidota</taxon>
        <taxon>Cytophagia</taxon>
        <taxon>Cytophagales</taxon>
        <taxon>Cyclobacteriaceae</taxon>
        <taxon>Algoriphagus</taxon>
    </lineage>
</organism>
<evidence type="ECO:0000256" key="5">
    <source>
        <dbReference type="ARBA" id="ARBA00023136"/>
    </source>
</evidence>
<feature type="transmembrane region" description="Helical" evidence="7">
    <location>
        <begin position="446"/>
        <end position="464"/>
    </location>
</feature>
<evidence type="ECO:0000313" key="8">
    <source>
        <dbReference type="EMBL" id="MBN7801955.1"/>
    </source>
</evidence>
<dbReference type="InterPro" id="IPR001734">
    <property type="entry name" value="Na/solute_symporter"/>
</dbReference>
<dbReference type="RefSeq" id="WP_206569964.1">
    <property type="nucleotide sequence ID" value="NZ_JAFKCW010000003.1"/>
</dbReference>
<feature type="transmembrane region" description="Helical" evidence="7">
    <location>
        <begin position="569"/>
        <end position="587"/>
    </location>
</feature>